<dbReference type="GO" id="GO:0030145">
    <property type="term" value="F:manganese ion binding"/>
    <property type="evidence" value="ECO:0007669"/>
    <property type="project" value="UniProtKB-UniRule"/>
</dbReference>
<keyword evidence="2 6" id="KW-0479">Metal-binding</keyword>
<dbReference type="Gene3D" id="3.40.50.1220">
    <property type="entry name" value="TPP-binding domain"/>
    <property type="match status" value="1"/>
</dbReference>
<dbReference type="GO" id="GO:0030976">
    <property type="term" value="F:thiamine pyrophosphate binding"/>
    <property type="evidence" value="ECO:0007669"/>
    <property type="project" value="UniProtKB-UniRule"/>
</dbReference>
<feature type="domain" description="Thiamine pyrophosphate enzyme N-terminal TPP-binding" evidence="8">
    <location>
        <begin position="38"/>
        <end position="152"/>
    </location>
</feature>
<comment type="function">
    <text evidence="6">Catalyzes the thiamine diphosphate-dependent decarboxylation of 2-oxoglutarate and the subsequent addition of the resulting succinic semialdehyde-thiamine pyrophosphate anion to isochorismate to yield 2-succinyl-5-enolpyruvyl-6-hydroxy-3-cyclohexene-1-carboxylate (SEPHCHC).</text>
</comment>
<sequence>MAAVSEQPESQPSESQQRVSEPPEHRSASEENPSTRRARALVTALVAAGVRDVVLAPGSRSAPLAYALAAAAGAEWLRVHVRVDERSAGFVALGLSRERPAAVVTTSGTAVANLHPAVLEAAHAHLPLVVVSADRPHELRGVGANQTTDQVKIFGSAVRGFWELPAGHGEPDALVRSAVVRAVTAASGLRTRNPGPVQLNIAFADPLVPDDEWSPGQRPAPAVAVQPSRPAAVVELARGPRTVVVAGDGAPSGLSAATERWGWPVLAEPSSGVRSSTFALPAGSVLLGLDELAAPIERVVVLGRPTLSRSVSRLLARTDVQIVVVSGAADWADVAGTAAVVGDQVEVPGSPSAEEQLWWLRWAKAGSAAEQVLNSARGLDGTAVANLLLGTAESTVVLGSSMAVRHADLTGAVGEDLAPELVVANRGLAGIDGTISTATGLALAGRQVRVLLGDLTFLHDLGGLARGRLEPEVDLQVIVLDDSGGTIFATLEHGRTEHQGVFERYFATPQHLDIAALSAGLGARHRLIRGTDGLVDLARELAAPVRGRSVLQVQLDPQTERARAVQLTEQVAAAARAALAD</sequence>
<dbReference type="SUPFAM" id="SSF52518">
    <property type="entry name" value="Thiamin diphosphate-binding fold (THDP-binding)"/>
    <property type="match status" value="2"/>
</dbReference>
<dbReference type="NCBIfam" id="TIGR00173">
    <property type="entry name" value="menD"/>
    <property type="match status" value="1"/>
</dbReference>
<keyword evidence="4 6" id="KW-0786">Thiamine pyrophosphate</keyword>
<comment type="cofactor">
    <cofactor evidence="6">
        <name>Mg(2+)</name>
        <dbReference type="ChEBI" id="CHEBI:18420"/>
    </cofactor>
    <cofactor evidence="6">
        <name>Mn(2+)</name>
        <dbReference type="ChEBI" id="CHEBI:29035"/>
    </cofactor>
</comment>
<dbReference type="AlphaFoldDB" id="A0A9D2EH63"/>
<feature type="compositionally biased region" description="Low complexity" evidence="7">
    <location>
        <begin position="1"/>
        <end position="20"/>
    </location>
</feature>
<dbReference type="GO" id="GO:0070204">
    <property type="term" value="F:2-succinyl-5-enolpyruvyl-6-hydroxy-3-cyclohexene-1-carboxylic-acid synthase activity"/>
    <property type="evidence" value="ECO:0007669"/>
    <property type="project" value="UniProtKB-UniRule"/>
</dbReference>
<dbReference type="HAMAP" id="MF_01659">
    <property type="entry name" value="MenD"/>
    <property type="match status" value="1"/>
</dbReference>
<evidence type="ECO:0000256" key="3">
    <source>
        <dbReference type="ARBA" id="ARBA00022842"/>
    </source>
</evidence>
<dbReference type="GO" id="GO:0000287">
    <property type="term" value="F:magnesium ion binding"/>
    <property type="evidence" value="ECO:0007669"/>
    <property type="project" value="UniProtKB-UniRule"/>
</dbReference>
<dbReference type="Pfam" id="PF02776">
    <property type="entry name" value="TPP_enzyme_N"/>
    <property type="match status" value="1"/>
</dbReference>
<comment type="similarity">
    <text evidence="6">Belongs to the TPP enzyme family. MenD subfamily.</text>
</comment>
<comment type="pathway">
    <text evidence="6">Quinol/quinone metabolism; 1,4-dihydroxy-2-naphthoate biosynthesis; 1,4-dihydroxy-2-naphthoate from chorismate: step 2/7.</text>
</comment>
<dbReference type="EMBL" id="DXBY01000268">
    <property type="protein sequence ID" value="HIZ37187.1"/>
    <property type="molecule type" value="Genomic_DNA"/>
</dbReference>
<protein>
    <recommendedName>
        <fullName evidence="6">2-succinyl-5-enolpyruvyl-6-hydroxy-3-cyclohexene-1-carboxylate synthase</fullName>
        <shortName evidence="6">SEPHCHC synthase</shortName>
        <ecNumber evidence="6">2.2.1.9</ecNumber>
    </recommendedName>
    <alternativeName>
        <fullName evidence="6">Menaquinone biosynthesis protein MenD</fullName>
    </alternativeName>
</protein>
<comment type="subunit">
    <text evidence="6">Homodimer.</text>
</comment>
<comment type="caution">
    <text evidence="9">The sequence shown here is derived from an EMBL/GenBank/DDBJ whole genome shotgun (WGS) entry which is preliminary data.</text>
</comment>
<keyword evidence="5 6" id="KW-0464">Manganese</keyword>
<dbReference type="EC" id="2.2.1.9" evidence="6"/>
<evidence type="ECO:0000259" key="8">
    <source>
        <dbReference type="Pfam" id="PF02776"/>
    </source>
</evidence>
<dbReference type="InterPro" id="IPR012001">
    <property type="entry name" value="Thiamin_PyroP_enz_TPP-bd_dom"/>
</dbReference>
<reference evidence="9" key="1">
    <citation type="journal article" date="2021" name="PeerJ">
        <title>Extensive microbial diversity within the chicken gut microbiome revealed by metagenomics and culture.</title>
        <authorList>
            <person name="Gilroy R."/>
            <person name="Ravi A."/>
            <person name="Getino M."/>
            <person name="Pursley I."/>
            <person name="Horton D.L."/>
            <person name="Alikhan N.F."/>
            <person name="Baker D."/>
            <person name="Gharbi K."/>
            <person name="Hall N."/>
            <person name="Watson M."/>
            <person name="Adriaenssens E.M."/>
            <person name="Foster-Nyarko E."/>
            <person name="Jarju S."/>
            <person name="Secka A."/>
            <person name="Antonio M."/>
            <person name="Oren A."/>
            <person name="Chaudhuri R.R."/>
            <person name="La Ragione R."/>
            <person name="Hildebrand F."/>
            <person name="Pallen M.J."/>
        </authorList>
    </citation>
    <scope>NUCLEOTIDE SEQUENCE</scope>
    <source>
        <strain evidence="9">ChiGjej4B4-7305</strain>
    </source>
</reference>
<keyword evidence="6" id="KW-0474">Menaquinone biosynthesis</keyword>
<evidence type="ECO:0000313" key="9">
    <source>
        <dbReference type="EMBL" id="HIZ37187.1"/>
    </source>
</evidence>
<evidence type="ECO:0000256" key="4">
    <source>
        <dbReference type="ARBA" id="ARBA00023052"/>
    </source>
</evidence>
<evidence type="ECO:0000256" key="7">
    <source>
        <dbReference type="SAM" id="MobiDB-lite"/>
    </source>
</evidence>
<dbReference type="InterPro" id="IPR004433">
    <property type="entry name" value="MenaQ_synth_MenD"/>
</dbReference>
<evidence type="ECO:0000256" key="2">
    <source>
        <dbReference type="ARBA" id="ARBA00022723"/>
    </source>
</evidence>
<evidence type="ECO:0000256" key="1">
    <source>
        <dbReference type="ARBA" id="ARBA00022679"/>
    </source>
</evidence>
<comment type="pathway">
    <text evidence="6">Quinol/quinone metabolism; menaquinone biosynthesis.</text>
</comment>
<name>A0A9D2EH63_9MICO</name>
<keyword evidence="1 6" id="KW-0808">Transferase</keyword>
<accession>A0A9D2EH63</accession>
<dbReference type="CDD" id="cd02009">
    <property type="entry name" value="TPP_SHCHC_synthase"/>
    <property type="match status" value="1"/>
</dbReference>
<dbReference type="CDD" id="cd07037">
    <property type="entry name" value="TPP_PYR_MenD"/>
    <property type="match status" value="1"/>
</dbReference>
<dbReference type="Proteomes" id="UP000824037">
    <property type="component" value="Unassembled WGS sequence"/>
</dbReference>
<evidence type="ECO:0000256" key="5">
    <source>
        <dbReference type="ARBA" id="ARBA00023211"/>
    </source>
</evidence>
<dbReference type="Gene3D" id="3.40.50.970">
    <property type="match status" value="2"/>
</dbReference>
<gene>
    <name evidence="6 9" type="primary">menD</name>
    <name evidence="9" type="ORF">H9815_15540</name>
</gene>
<dbReference type="PANTHER" id="PTHR42916">
    <property type="entry name" value="2-SUCCINYL-5-ENOLPYRUVYL-6-HYDROXY-3-CYCLOHEXENE-1-CARBOXYLATE SYNTHASE"/>
    <property type="match status" value="1"/>
</dbReference>
<dbReference type="GO" id="GO:0009234">
    <property type="term" value="P:menaquinone biosynthetic process"/>
    <property type="evidence" value="ECO:0007669"/>
    <property type="project" value="UniProtKB-UniRule"/>
</dbReference>
<comment type="cofactor">
    <cofactor evidence="6">
        <name>thiamine diphosphate</name>
        <dbReference type="ChEBI" id="CHEBI:58937"/>
    </cofactor>
    <text evidence="6">Binds 1 thiamine pyrophosphate per subunit.</text>
</comment>
<keyword evidence="3 6" id="KW-0460">Magnesium</keyword>
<dbReference type="InterPro" id="IPR029061">
    <property type="entry name" value="THDP-binding"/>
</dbReference>
<reference evidence="9" key="2">
    <citation type="submission" date="2021-04" db="EMBL/GenBank/DDBJ databases">
        <authorList>
            <person name="Gilroy R."/>
        </authorList>
    </citation>
    <scope>NUCLEOTIDE SEQUENCE</scope>
    <source>
        <strain evidence="9">ChiGjej4B4-7305</strain>
    </source>
</reference>
<dbReference type="PANTHER" id="PTHR42916:SF1">
    <property type="entry name" value="PROTEIN PHYLLO, CHLOROPLASTIC"/>
    <property type="match status" value="1"/>
</dbReference>
<dbReference type="PIRSF" id="PIRSF004983">
    <property type="entry name" value="MenD"/>
    <property type="match status" value="1"/>
</dbReference>
<feature type="region of interest" description="Disordered" evidence="7">
    <location>
        <begin position="1"/>
        <end position="36"/>
    </location>
</feature>
<evidence type="ECO:0000256" key="6">
    <source>
        <dbReference type="HAMAP-Rule" id="MF_01659"/>
    </source>
</evidence>
<evidence type="ECO:0000313" key="10">
    <source>
        <dbReference type="Proteomes" id="UP000824037"/>
    </source>
</evidence>
<proteinExistence type="inferred from homology"/>
<comment type="catalytic activity">
    <reaction evidence="6">
        <text>isochorismate + 2-oxoglutarate + H(+) = 5-enolpyruvoyl-6-hydroxy-2-succinyl-cyclohex-3-ene-1-carboxylate + CO2</text>
        <dbReference type="Rhea" id="RHEA:25593"/>
        <dbReference type="ChEBI" id="CHEBI:15378"/>
        <dbReference type="ChEBI" id="CHEBI:16526"/>
        <dbReference type="ChEBI" id="CHEBI:16810"/>
        <dbReference type="ChEBI" id="CHEBI:29780"/>
        <dbReference type="ChEBI" id="CHEBI:58818"/>
        <dbReference type="EC" id="2.2.1.9"/>
    </reaction>
</comment>
<organism evidence="9 10">
    <name type="scientific">Candidatus Ruania gallistercoris</name>
    <dbReference type="NCBI Taxonomy" id="2838746"/>
    <lineage>
        <taxon>Bacteria</taxon>
        <taxon>Bacillati</taxon>
        <taxon>Actinomycetota</taxon>
        <taxon>Actinomycetes</taxon>
        <taxon>Micrococcales</taxon>
        <taxon>Ruaniaceae</taxon>
        <taxon>Ruania</taxon>
    </lineage>
</organism>